<organism evidence="11 12">
    <name type="scientific">Mytilus galloprovincialis</name>
    <name type="common">Mediterranean mussel</name>
    <dbReference type="NCBI Taxonomy" id="29158"/>
    <lineage>
        <taxon>Eukaryota</taxon>
        <taxon>Metazoa</taxon>
        <taxon>Spiralia</taxon>
        <taxon>Lophotrochozoa</taxon>
        <taxon>Mollusca</taxon>
        <taxon>Bivalvia</taxon>
        <taxon>Autobranchia</taxon>
        <taxon>Pteriomorphia</taxon>
        <taxon>Mytilida</taxon>
        <taxon>Mytiloidea</taxon>
        <taxon>Mytilidae</taxon>
        <taxon>Mytilinae</taxon>
        <taxon>Mytilus</taxon>
    </lineage>
</organism>
<feature type="transmembrane region" description="Helical" evidence="9">
    <location>
        <begin position="150"/>
        <end position="170"/>
    </location>
</feature>
<comment type="caution">
    <text evidence="11">The sequence shown here is derived from an EMBL/GenBank/DDBJ whole genome shotgun (WGS) entry which is preliminary data.</text>
</comment>
<dbReference type="PANTHER" id="PTHR45695">
    <property type="entry name" value="LEUCOKININ RECEPTOR-RELATED"/>
    <property type="match status" value="1"/>
</dbReference>
<dbReference type="Gene3D" id="1.20.1070.10">
    <property type="entry name" value="Rhodopsin 7-helix transmembrane proteins"/>
    <property type="match status" value="1"/>
</dbReference>
<evidence type="ECO:0000256" key="4">
    <source>
        <dbReference type="ARBA" id="ARBA00022989"/>
    </source>
</evidence>
<dbReference type="InterPro" id="IPR000276">
    <property type="entry name" value="GPCR_Rhodpsn"/>
</dbReference>
<dbReference type="InterPro" id="IPR000611">
    <property type="entry name" value="NPY_rcpt"/>
</dbReference>
<dbReference type="OrthoDB" id="5975505at2759"/>
<evidence type="ECO:0000256" key="3">
    <source>
        <dbReference type="ARBA" id="ARBA00022692"/>
    </source>
</evidence>
<dbReference type="PRINTS" id="PR00237">
    <property type="entry name" value="GPCRRHODOPSN"/>
</dbReference>
<evidence type="ECO:0000256" key="8">
    <source>
        <dbReference type="ARBA" id="ARBA00023224"/>
    </source>
</evidence>
<evidence type="ECO:0000259" key="10">
    <source>
        <dbReference type="PROSITE" id="PS50262"/>
    </source>
</evidence>
<evidence type="ECO:0000313" key="11">
    <source>
        <dbReference type="EMBL" id="VDI46225.1"/>
    </source>
</evidence>
<comment type="subcellular location">
    <subcellularLocation>
        <location evidence="1">Membrane</location>
        <topology evidence="1">Multi-pass membrane protein</topology>
    </subcellularLocation>
</comment>
<dbReference type="PRINTS" id="PR01012">
    <property type="entry name" value="NRPEPTIDEYR"/>
</dbReference>
<reference evidence="11" key="1">
    <citation type="submission" date="2018-11" db="EMBL/GenBank/DDBJ databases">
        <authorList>
            <person name="Alioto T."/>
            <person name="Alioto T."/>
        </authorList>
    </citation>
    <scope>NUCLEOTIDE SEQUENCE</scope>
</reference>
<keyword evidence="4 9" id="KW-1133">Transmembrane helix</keyword>
<keyword evidence="3 9" id="KW-0812">Transmembrane</keyword>
<dbReference type="Proteomes" id="UP000596742">
    <property type="component" value="Unassembled WGS sequence"/>
</dbReference>
<evidence type="ECO:0000256" key="9">
    <source>
        <dbReference type="SAM" id="Phobius"/>
    </source>
</evidence>
<feature type="transmembrane region" description="Helical" evidence="9">
    <location>
        <begin position="37"/>
        <end position="59"/>
    </location>
</feature>
<evidence type="ECO:0000256" key="5">
    <source>
        <dbReference type="ARBA" id="ARBA00023040"/>
    </source>
</evidence>
<comment type="similarity">
    <text evidence="2">Belongs to the G-protein coupled receptor 1 family.</text>
</comment>
<proteinExistence type="inferred from homology"/>
<keyword evidence="6 9" id="KW-0472">Membrane</keyword>
<keyword evidence="5" id="KW-0297">G-protein coupled receptor</keyword>
<name>A0A8B6F8J8_MYTGA</name>
<evidence type="ECO:0000256" key="1">
    <source>
        <dbReference type="ARBA" id="ARBA00004141"/>
    </source>
</evidence>
<dbReference type="GO" id="GO:0005886">
    <property type="term" value="C:plasma membrane"/>
    <property type="evidence" value="ECO:0007669"/>
    <property type="project" value="TreeGrafter"/>
</dbReference>
<keyword evidence="7" id="KW-0675">Receptor</keyword>
<evidence type="ECO:0000256" key="6">
    <source>
        <dbReference type="ARBA" id="ARBA00023136"/>
    </source>
</evidence>
<dbReference type="EMBL" id="UYJE01006464">
    <property type="protein sequence ID" value="VDI46225.1"/>
    <property type="molecule type" value="Genomic_DNA"/>
</dbReference>
<dbReference type="Pfam" id="PF00001">
    <property type="entry name" value="7tm_1"/>
    <property type="match status" value="1"/>
</dbReference>
<feature type="transmembrane region" description="Helical" evidence="9">
    <location>
        <begin position="302"/>
        <end position="325"/>
    </location>
</feature>
<evidence type="ECO:0000256" key="2">
    <source>
        <dbReference type="ARBA" id="ARBA00010663"/>
    </source>
</evidence>
<feature type="transmembrane region" description="Helical" evidence="9">
    <location>
        <begin position="71"/>
        <end position="91"/>
    </location>
</feature>
<dbReference type="PANTHER" id="PTHR45695:SF28">
    <property type="entry name" value="G-PROTEIN COUPLED RECEPTORS FAMILY 1 PROFILE DOMAIN-CONTAINING PROTEIN"/>
    <property type="match status" value="1"/>
</dbReference>
<dbReference type="SUPFAM" id="SSF81321">
    <property type="entry name" value="Family A G protein-coupled receptor-like"/>
    <property type="match status" value="1"/>
</dbReference>
<keyword evidence="8" id="KW-0807">Transducer</keyword>
<accession>A0A8B6F8J8</accession>
<dbReference type="InterPro" id="IPR017452">
    <property type="entry name" value="GPCR_Rhodpsn_7TM"/>
</dbReference>
<feature type="transmembrane region" description="Helical" evidence="9">
    <location>
        <begin position="208"/>
        <end position="234"/>
    </location>
</feature>
<sequence>MSGKCENTATVSDEDLLNTNFIGEFKKFPAWETAVKIAVVAAVDLVAIIGNILIIFIVVHSKKMRTATNFYIVNLSIADLLVACFPIWIHLVDDVTEGWVVGAYFCKFNPFIQITAMCASIFTLVAIAGDRFFAIMFPLKSRVTQRRVSLVMVIIWTCAAAIGMPALFFYKYTKRQWKDFLERFCSDVWPQTRNSDGECDNGYRSKSAYWVCVLVVLNWIPMVIMIVMYTIILVRLGKRRIIPSSGALSTSAIQQRSKQKVVMMLFAILIAFIVCAIPFQVTKLFELFRSDRRQSLPDWYNPLYFIAVTLLYTNSALNPIIYSGLNENFMTSFRSLIKTVCKRKPKTNRCTNKNTTEMISIVDSRRGSKASMLESLADEQHGTFRYITTNKKQINPIRNSIP</sequence>
<dbReference type="GO" id="GO:0004983">
    <property type="term" value="F:neuropeptide Y receptor activity"/>
    <property type="evidence" value="ECO:0007669"/>
    <property type="project" value="InterPro"/>
</dbReference>
<protein>
    <recommendedName>
        <fullName evidence="10">G-protein coupled receptors family 1 profile domain-containing protein</fullName>
    </recommendedName>
</protein>
<dbReference type="PROSITE" id="PS50262">
    <property type="entry name" value="G_PROTEIN_RECEP_F1_2"/>
    <property type="match status" value="1"/>
</dbReference>
<feature type="transmembrane region" description="Helical" evidence="9">
    <location>
        <begin position="111"/>
        <end position="129"/>
    </location>
</feature>
<feature type="domain" description="G-protein coupled receptors family 1 profile" evidence="10">
    <location>
        <begin position="50"/>
        <end position="322"/>
    </location>
</feature>
<feature type="transmembrane region" description="Helical" evidence="9">
    <location>
        <begin position="261"/>
        <end position="282"/>
    </location>
</feature>
<dbReference type="AlphaFoldDB" id="A0A8B6F8J8"/>
<keyword evidence="12" id="KW-1185">Reference proteome</keyword>
<evidence type="ECO:0000256" key="7">
    <source>
        <dbReference type="ARBA" id="ARBA00023170"/>
    </source>
</evidence>
<gene>
    <name evidence="11" type="ORF">MGAL_10B009693</name>
</gene>
<evidence type="ECO:0000313" key="12">
    <source>
        <dbReference type="Proteomes" id="UP000596742"/>
    </source>
</evidence>